<keyword evidence="2" id="KW-1185">Reference proteome</keyword>
<proteinExistence type="predicted"/>
<organism evidence="1 2">
    <name type="scientific">Phaeosphaeria nodorum (strain SN15 / ATCC MYA-4574 / FGSC 10173)</name>
    <name type="common">Glume blotch fungus</name>
    <name type="synonym">Parastagonospora nodorum</name>
    <dbReference type="NCBI Taxonomy" id="321614"/>
    <lineage>
        <taxon>Eukaryota</taxon>
        <taxon>Fungi</taxon>
        <taxon>Dikarya</taxon>
        <taxon>Ascomycota</taxon>
        <taxon>Pezizomycotina</taxon>
        <taxon>Dothideomycetes</taxon>
        <taxon>Pleosporomycetidae</taxon>
        <taxon>Pleosporales</taxon>
        <taxon>Pleosporineae</taxon>
        <taxon>Phaeosphaeriaceae</taxon>
        <taxon>Parastagonospora</taxon>
    </lineage>
</organism>
<dbReference type="EMBL" id="CP069027">
    <property type="protein sequence ID" value="QRC95334.1"/>
    <property type="molecule type" value="Genomic_DNA"/>
</dbReference>
<protein>
    <submittedName>
        <fullName evidence="1">Uncharacterized protein</fullName>
    </submittedName>
</protein>
<dbReference type="AlphaFoldDB" id="A0A7U2EYE1"/>
<evidence type="ECO:0000313" key="2">
    <source>
        <dbReference type="Proteomes" id="UP000663193"/>
    </source>
</evidence>
<name>A0A7U2EYE1_PHANO</name>
<gene>
    <name evidence="1" type="ORF">JI435_407180</name>
</gene>
<dbReference type="VEuPathDB" id="FungiDB:JI435_407180"/>
<reference evidence="2" key="1">
    <citation type="journal article" date="2021" name="BMC Genomics">
        <title>Chromosome-level genome assembly and manually-curated proteome of model necrotroph Parastagonospora nodorum Sn15 reveals a genome-wide trove of candidate effector homologs, and redundancy of virulence-related functions within an accessory chromosome.</title>
        <authorList>
            <person name="Bertazzoni S."/>
            <person name="Jones D.A.B."/>
            <person name="Phan H.T."/>
            <person name="Tan K.-C."/>
            <person name="Hane J.K."/>
        </authorList>
    </citation>
    <scope>NUCLEOTIDE SEQUENCE [LARGE SCALE GENOMIC DNA]</scope>
    <source>
        <strain evidence="2">SN15 / ATCC MYA-4574 / FGSC 10173)</strain>
    </source>
</reference>
<sequence>MPISTTPAPSPTSLHSTHIHFTKSSTWIPHTFFFYTFDKCPREAIDTPTFFILQQRTIWLLPLSFNPEHSDITFFL</sequence>
<dbReference type="Proteomes" id="UP000663193">
    <property type="component" value="Chromosome 5"/>
</dbReference>
<evidence type="ECO:0000313" key="1">
    <source>
        <dbReference type="EMBL" id="QRC95334.1"/>
    </source>
</evidence>
<accession>A0A7U2EYE1</accession>